<dbReference type="AlphaFoldDB" id="X1S4R0"/>
<dbReference type="PRINTS" id="PR01010">
    <property type="entry name" value="FLGPRINGFLGI"/>
</dbReference>
<evidence type="ECO:0000256" key="1">
    <source>
        <dbReference type="ARBA" id="ARBA00002591"/>
    </source>
</evidence>
<reference evidence="4" key="1">
    <citation type="journal article" date="2014" name="Front. Microbiol.">
        <title>High frequency of phylogenetically diverse reductive dehalogenase-homologous genes in deep subseafloor sedimentary metagenomes.</title>
        <authorList>
            <person name="Kawai M."/>
            <person name="Futagami T."/>
            <person name="Toyoda A."/>
            <person name="Takaki Y."/>
            <person name="Nishi S."/>
            <person name="Hori S."/>
            <person name="Arai W."/>
            <person name="Tsubouchi T."/>
            <person name="Morono Y."/>
            <person name="Uchiyama I."/>
            <person name="Ito T."/>
            <person name="Fujiyama A."/>
            <person name="Inagaki F."/>
            <person name="Takami H."/>
        </authorList>
    </citation>
    <scope>NUCLEOTIDE SEQUENCE</scope>
    <source>
        <strain evidence="4">Expedition CK06-06</strain>
    </source>
</reference>
<dbReference type="Pfam" id="PF02119">
    <property type="entry name" value="FlgI"/>
    <property type="match status" value="1"/>
</dbReference>
<dbReference type="PANTHER" id="PTHR30381">
    <property type="entry name" value="FLAGELLAR P-RING PERIPLASMIC PROTEIN FLGI"/>
    <property type="match status" value="1"/>
</dbReference>
<dbReference type="PANTHER" id="PTHR30381:SF0">
    <property type="entry name" value="FLAGELLAR P-RING PROTEIN"/>
    <property type="match status" value="1"/>
</dbReference>
<dbReference type="GO" id="GO:0071973">
    <property type="term" value="P:bacterial-type flagellum-dependent cell motility"/>
    <property type="evidence" value="ECO:0007669"/>
    <property type="project" value="InterPro"/>
</dbReference>
<protein>
    <recommendedName>
        <fullName evidence="5">Flagellar P-ring protein</fullName>
    </recommendedName>
</protein>
<comment type="function">
    <text evidence="1">Assembles around the rod to form the L-ring and probably protects the motor/basal body from shearing forces during rotation.</text>
</comment>
<evidence type="ECO:0000256" key="3">
    <source>
        <dbReference type="ARBA" id="ARBA00022729"/>
    </source>
</evidence>
<name>X1S4R0_9ZZZZ</name>
<evidence type="ECO:0008006" key="5">
    <source>
        <dbReference type="Google" id="ProtNLM"/>
    </source>
</evidence>
<evidence type="ECO:0000256" key="2">
    <source>
        <dbReference type="ARBA" id="ARBA00004117"/>
    </source>
</evidence>
<dbReference type="GO" id="GO:0030288">
    <property type="term" value="C:outer membrane-bounded periplasmic space"/>
    <property type="evidence" value="ECO:0007669"/>
    <property type="project" value="InterPro"/>
</dbReference>
<gene>
    <name evidence="4" type="ORF">S12H4_15766</name>
</gene>
<comment type="caution">
    <text evidence="4">The sequence shown here is derived from an EMBL/GenBank/DDBJ whole genome shotgun (WGS) entry which is preliminary data.</text>
</comment>
<sequence>IPGGAIVEKEETATFLETIGGFRFISLNLRNADFLTAERISQAINSDYPNSTLVIDAGTIKVRVPNEITQVGIVGFINNITKSDVKVDTPAVVVVNERTGTIVVGENVGISAVAISQGSLVVKIKETEFVSQPIAPFSDAGTTARVPDTMIGVEEKDGYLIPVQRAVTVSDLAKTLNAIGAAPTDLIAIFNALKAAGALQAKLVIM</sequence>
<comment type="subcellular location">
    <subcellularLocation>
        <location evidence="2">Bacterial flagellum basal body</location>
    </subcellularLocation>
</comment>
<keyword evidence="3" id="KW-0732">Signal</keyword>
<dbReference type="GO" id="GO:0009428">
    <property type="term" value="C:bacterial-type flagellum basal body, distal rod, P ring"/>
    <property type="evidence" value="ECO:0007669"/>
    <property type="project" value="InterPro"/>
</dbReference>
<dbReference type="GO" id="GO:0005198">
    <property type="term" value="F:structural molecule activity"/>
    <property type="evidence" value="ECO:0007669"/>
    <property type="project" value="InterPro"/>
</dbReference>
<accession>X1S4R0</accession>
<proteinExistence type="predicted"/>
<dbReference type="InterPro" id="IPR001782">
    <property type="entry name" value="Flag_FlgI"/>
</dbReference>
<feature type="non-terminal residue" evidence="4">
    <location>
        <position position="1"/>
    </location>
</feature>
<dbReference type="EMBL" id="BARW01007593">
    <property type="protein sequence ID" value="GAI88002.1"/>
    <property type="molecule type" value="Genomic_DNA"/>
</dbReference>
<organism evidence="4">
    <name type="scientific">marine sediment metagenome</name>
    <dbReference type="NCBI Taxonomy" id="412755"/>
    <lineage>
        <taxon>unclassified sequences</taxon>
        <taxon>metagenomes</taxon>
        <taxon>ecological metagenomes</taxon>
    </lineage>
</organism>
<evidence type="ECO:0000313" key="4">
    <source>
        <dbReference type="EMBL" id="GAI88002.1"/>
    </source>
</evidence>